<gene>
    <name evidence="2" type="ORF">M422DRAFT_180480</name>
</gene>
<dbReference type="PANTHER" id="PTHR10151:SF120">
    <property type="entry name" value="BIS(5'-ADENOSYL)-TRIPHOSPHATASE"/>
    <property type="match status" value="1"/>
</dbReference>
<dbReference type="OrthoDB" id="2118639at2759"/>
<organism evidence="2 3">
    <name type="scientific">Sphaerobolus stellatus (strain SS14)</name>
    <dbReference type="NCBI Taxonomy" id="990650"/>
    <lineage>
        <taxon>Eukaryota</taxon>
        <taxon>Fungi</taxon>
        <taxon>Dikarya</taxon>
        <taxon>Basidiomycota</taxon>
        <taxon>Agaricomycotina</taxon>
        <taxon>Agaricomycetes</taxon>
        <taxon>Phallomycetidae</taxon>
        <taxon>Geastrales</taxon>
        <taxon>Sphaerobolaceae</taxon>
        <taxon>Sphaerobolus</taxon>
    </lineage>
</organism>
<keyword evidence="3" id="KW-1185">Reference proteome</keyword>
<evidence type="ECO:0000313" key="3">
    <source>
        <dbReference type="Proteomes" id="UP000054279"/>
    </source>
</evidence>
<evidence type="ECO:0000256" key="1">
    <source>
        <dbReference type="SAM" id="SignalP"/>
    </source>
</evidence>
<sequence length="485" mass="51870">MWRNFNSFLFSLLLLRQAVSSAILPRDNDSFKAKFVAVISVDGMHNSDVDKWLATGPSNISKLLETGYRYTNAFTTGPSDSFPGSLAPFSGATPRTTGVWYDDTFDRTFFAPSSGCIGPPGAEVIYDETIDFNSTALFSGGINPANLPQTLINGKCTNVFPHMRTRVNTAFEVVVEAGFKTAYTDKHPAYDLMRGPSGKGLSEGFFPEMNAIGPTVEDTIAYDLLHVNAFLNWIDGKDVANAEGSLGGKAPALFGGNFQAVSVAQKTSGYVNGTLAFTPELLKAMQFVDASIGAVVNKLKSNGMFEDTLIIIASKHGQSPIDPTKFGEVDPQAVTNATGVKVAEQTSDDIALIFLDDQADTEKAAANLAANKAALKIADIIFGDRLVEMGFGNPLTDPAVPDIIVQPELGIIYTTSHKKIAEHGGLNVDDRHIACFASNPGLKKTTFGTKVQTTQIAPVTLKTLGLDPNSLQGVRAERTKPLPGF</sequence>
<feature type="signal peptide" evidence="1">
    <location>
        <begin position="1"/>
        <end position="21"/>
    </location>
</feature>
<dbReference type="GO" id="GO:0016787">
    <property type="term" value="F:hydrolase activity"/>
    <property type="evidence" value="ECO:0007669"/>
    <property type="project" value="UniProtKB-ARBA"/>
</dbReference>
<dbReference type="SUPFAM" id="SSF53649">
    <property type="entry name" value="Alkaline phosphatase-like"/>
    <property type="match status" value="1"/>
</dbReference>
<dbReference type="Proteomes" id="UP000054279">
    <property type="component" value="Unassembled WGS sequence"/>
</dbReference>
<dbReference type="InterPro" id="IPR017850">
    <property type="entry name" value="Alkaline_phosphatase_core_sf"/>
</dbReference>
<dbReference type="InterPro" id="IPR002591">
    <property type="entry name" value="Phosphodiest/P_Trfase"/>
</dbReference>
<accession>A0A0C9VDX3</accession>
<dbReference type="AlphaFoldDB" id="A0A0C9VDX3"/>
<dbReference type="Pfam" id="PF01663">
    <property type="entry name" value="Phosphodiest"/>
    <property type="match status" value="1"/>
</dbReference>
<proteinExistence type="predicted"/>
<dbReference type="HOGENOM" id="CLU_492353_0_0_1"/>
<keyword evidence="1" id="KW-0732">Signal</keyword>
<reference evidence="2 3" key="1">
    <citation type="submission" date="2014-06" db="EMBL/GenBank/DDBJ databases">
        <title>Evolutionary Origins and Diversification of the Mycorrhizal Mutualists.</title>
        <authorList>
            <consortium name="DOE Joint Genome Institute"/>
            <consortium name="Mycorrhizal Genomics Consortium"/>
            <person name="Kohler A."/>
            <person name="Kuo A."/>
            <person name="Nagy L.G."/>
            <person name="Floudas D."/>
            <person name="Copeland A."/>
            <person name="Barry K.W."/>
            <person name="Cichocki N."/>
            <person name="Veneault-Fourrey C."/>
            <person name="LaButti K."/>
            <person name="Lindquist E.A."/>
            <person name="Lipzen A."/>
            <person name="Lundell T."/>
            <person name="Morin E."/>
            <person name="Murat C."/>
            <person name="Riley R."/>
            <person name="Ohm R."/>
            <person name="Sun H."/>
            <person name="Tunlid A."/>
            <person name="Henrissat B."/>
            <person name="Grigoriev I.V."/>
            <person name="Hibbett D.S."/>
            <person name="Martin F."/>
        </authorList>
    </citation>
    <scope>NUCLEOTIDE SEQUENCE [LARGE SCALE GENOMIC DNA]</scope>
    <source>
        <strain evidence="2 3">SS14</strain>
    </source>
</reference>
<feature type="chain" id="PRO_5002204617" evidence="1">
    <location>
        <begin position="22"/>
        <end position="485"/>
    </location>
</feature>
<name>A0A0C9VDX3_SPHS4</name>
<dbReference type="Gene3D" id="3.40.720.10">
    <property type="entry name" value="Alkaline Phosphatase, subunit A"/>
    <property type="match status" value="1"/>
</dbReference>
<protein>
    <submittedName>
        <fullName evidence="2">Uncharacterized protein</fullName>
    </submittedName>
</protein>
<dbReference type="PANTHER" id="PTHR10151">
    <property type="entry name" value="ECTONUCLEOTIDE PYROPHOSPHATASE/PHOSPHODIESTERASE"/>
    <property type="match status" value="1"/>
</dbReference>
<evidence type="ECO:0000313" key="2">
    <source>
        <dbReference type="EMBL" id="KIJ35626.1"/>
    </source>
</evidence>
<dbReference type="EMBL" id="KN837186">
    <property type="protein sequence ID" value="KIJ35626.1"/>
    <property type="molecule type" value="Genomic_DNA"/>
</dbReference>